<dbReference type="EMBL" id="BSFP01000006">
    <property type="protein sequence ID" value="GLL00011.1"/>
    <property type="molecule type" value="Genomic_DNA"/>
</dbReference>
<keyword evidence="1" id="KW-0472">Membrane</keyword>
<accession>A0A9W6NKD6</accession>
<proteinExistence type="predicted"/>
<comment type="caution">
    <text evidence="2">The sequence shown here is derived from an EMBL/GenBank/DDBJ whole genome shotgun (WGS) entry which is preliminary data.</text>
</comment>
<evidence type="ECO:0000313" key="2">
    <source>
        <dbReference type="EMBL" id="GLL00011.1"/>
    </source>
</evidence>
<name>A0A9W6NKD6_9ACTN</name>
<dbReference type="AlphaFoldDB" id="A0A9W6NKD6"/>
<protein>
    <submittedName>
        <fullName evidence="2">Uncharacterized protein</fullName>
    </submittedName>
</protein>
<evidence type="ECO:0000256" key="1">
    <source>
        <dbReference type="SAM" id="Phobius"/>
    </source>
</evidence>
<sequence>MQRTSSSRVTARIDIPFFVLPLSAMEQGIAVVAAIAAAGLVMVAVAVLQMLIRGRRGRR</sequence>
<organism evidence="2 3">
    <name type="scientific">Dactylosporangium matsuzakiense</name>
    <dbReference type="NCBI Taxonomy" id="53360"/>
    <lineage>
        <taxon>Bacteria</taxon>
        <taxon>Bacillati</taxon>
        <taxon>Actinomycetota</taxon>
        <taxon>Actinomycetes</taxon>
        <taxon>Micromonosporales</taxon>
        <taxon>Micromonosporaceae</taxon>
        <taxon>Dactylosporangium</taxon>
    </lineage>
</organism>
<reference evidence="2" key="1">
    <citation type="journal article" date="2014" name="Int. J. Syst. Evol. Microbiol.">
        <title>Complete genome sequence of Corynebacterium casei LMG S-19264T (=DSM 44701T), isolated from a smear-ripened cheese.</title>
        <authorList>
            <consortium name="US DOE Joint Genome Institute (JGI-PGF)"/>
            <person name="Walter F."/>
            <person name="Albersmeier A."/>
            <person name="Kalinowski J."/>
            <person name="Ruckert C."/>
        </authorList>
    </citation>
    <scope>NUCLEOTIDE SEQUENCE</scope>
    <source>
        <strain evidence="2">VKM Ac-1321</strain>
    </source>
</reference>
<keyword evidence="3" id="KW-1185">Reference proteome</keyword>
<evidence type="ECO:0000313" key="3">
    <source>
        <dbReference type="Proteomes" id="UP001143480"/>
    </source>
</evidence>
<reference evidence="2" key="2">
    <citation type="submission" date="2023-01" db="EMBL/GenBank/DDBJ databases">
        <authorList>
            <person name="Sun Q."/>
            <person name="Evtushenko L."/>
        </authorList>
    </citation>
    <scope>NUCLEOTIDE SEQUENCE</scope>
    <source>
        <strain evidence="2">VKM Ac-1321</strain>
    </source>
</reference>
<keyword evidence="1" id="KW-1133">Transmembrane helix</keyword>
<feature type="transmembrane region" description="Helical" evidence="1">
    <location>
        <begin position="29"/>
        <end position="52"/>
    </location>
</feature>
<dbReference type="Proteomes" id="UP001143480">
    <property type="component" value="Unassembled WGS sequence"/>
</dbReference>
<gene>
    <name evidence="2" type="ORF">GCM10017581_017510</name>
</gene>
<keyword evidence="1" id="KW-0812">Transmembrane</keyword>